<reference evidence="2 3" key="1">
    <citation type="submission" date="2023-09" db="EMBL/GenBank/DDBJ databases">
        <authorList>
            <person name="Wang M."/>
        </authorList>
    </citation>
    <scope>NUCLEOTIDE SEQUENCE [LARGE SCALE GENOMIC DNA]</scope>
    <source>
        <strain evidence="2">GT-2023</strain>
        <tissue evidence="2">Liver</tissue>
    </source>
</reference>
<evidence type="ECO:0000256" key="1">
    <source>
        <dbReference type="SAM" id="MobiDB-lite"/>
    </source>
</evidence>
<name>A0ABR3MLI5_9TELE</name>
<feature type="region of interest" description="Disordered" evidence="1">
    <location>
        <begin position="87"/>
        <end position="107"/>
    </location>
</feature>
<gene>
    <name evidence="2" type="ORF">QQF64_003505</name>
</gene>
<organism evidence="2 3">
    <name type="scientific">Cirrhinus molitorella</name>
    <name type="common">mud carp</name>
    <dbReference type="NCBI Taxonomy" id="172907"/>
    <lineage>
        <taxon>Eukaryota</taxon>
        <taxon>Metazoa</taxon>
        <taxon>Chordata</taxon>
        <taxon>Craniata</taxon>
        <taxon>Vertebrata</taxon>
        <taxon>Euteleostomi</taxon>
        <taxon>Actinopterygii</taxon>
        <taxon>Neopterygii</taxon>
        <taxon>Teleostei</taxon>
        <taxon>Ostariophysi</taxon>
        <taxon>Cypriniformes</taxon>
        <taxon>Cyprinidae</taxon>
        <taxon>Labeoninae</taxon>
        <taxon>Labeonini</taxon>
        <taxon>Cirrhinus</taxon>
    </lineage>
</organism>
<accession>A0ABR3MLI5</accession>
<evidence type="ECO:0000313" key="2">
    <source>
        <dbReference type="EMBL" id="KAL1265478.1"/>
    </source>
</evidence>
<evidence type="ECO:0000313" key="3">
    <source>
        <dbReference type="Proteomes" id="UP001558613"/>
    </source>
</evidence>
<sequence>MREPEGQLAKWLEKLKEYDFKVVHRPGPCHENADVLSSVTLESCQVGEVQPANTTNTTSFSGWTTEELRAAQAADPDIALIKRWMKESEERPSWEDVSPNGPATKAY</sequence>
<comment type="caution">
    <text evidence="2">The sequence shown here is derived from an EMBL/GenBank/DDBJ whole genome shotgun (WGS) entry which is preliminary data.</text>
</comment>
<dbReference type="Proteomes" id="UP001558613">
    <property type="component" value="Unassembled WGS sequence"/>
</dbReference>
<protein>
    <submittedName>
        <fullName evidence="2">Uncharacterized protein</fullName>
    </submittedName>
</protein>
<dbReference type="EMBL" id="JAYMGO010000011">
    <property type="protein sequence ID" value="KAL1265478.1"/>
    <property type="molecule type" value="Genomic_DNA"/>
</dbReference>
<keyword evidence="3" id="KW-1185">Reference proteome</keyword>
<proteinExistence type="predicted"/>